<dbReference type="PANTHER" id="PTHR31650:SF1">
    <property type="entry name" value="WAX ESTER SYNTHASE_DIACYLGLYCEROL ACYLTRANSFERASE 4-RELATED"/>
    <property type="match status" value="1"/>
</dbReference>
<comment type="similarity">
    <text evidence="3">Belongs to the long-chain O-acyltransferase family.</text>
</comment>
<evidence type="ECO:0000256" key="11">
    <source>
        <dbReference type="SAM" id="MobiDB-lite"/>
    </source>
</evidence>
<feature type="region of interest" description="Disordered" evidence="11">
    <location>
        <begin position="170"/>
        <end position="191"/>
    </location>
</feature>
<keyword evidence="7" id="KW-0319">Glycerol metabolism</keyword>
<evidence type="ECO:0000313" key="13">
    <source>
        <dbReference type="EMBL" id="MDW5598886.1"/>
    </source>
</evidence>
<dbReference type="Gene3D" id="3.30.559.10">
    <property type="entry name" value="Chloramphenicol acetyltransferase-like domain"/>
    <property type="match status" value="1"/>
</dbReference>
<evidence type="ECO:0000256" key="7">
    <source>
        <dbReference type="ARBA" id="ARBA00022798"/>
    </source>
</evidence>
<evidence type="ECO:0000256" key="3">
    <source>
        <dbReference type="ARBA" id="ARBA00009587"/>
    </source>
</evidence>
<dbReference type="InterPro" id="IPR004255">
    <property type="entry name" value="O-acyltransferase_WSD1_N"/>
</dbReference>
<dbReference type="SUPFAM" id="SSF52777">
    <property type="entry name" value="CoA-dependent acyltransferases"/>
    <property type="match status" value="1"/>
</dbReference>
<comment type="pathway">
    <text evidence="1">Glycerolipid metabolism; triacylglycerol biosynthesis.</text>
</comment>
<keyword evidence="9" id="KW-0012">Acyltransferase</keyword>
<evidence type="ECO:0000256" key="1">
    <source>
        <dbReference type="ARBA" id="ARBA00004771"/>
    </source>
</evidence>
<comment type="catalytic activity">
    <reaction evidence="10">
        <text>an acyl-CoA + a 1,2-diacyl-sn-glycerol = a triacyl-sn-glycerol + CoA</text>
        <dbReference type="Rhea" id="RHEA:10868"/>
        <dbReference type="ChEBI" id="CHEBI:17815"/>
        <dbReference type="ChEBI" id="CHEBI:57287"/>
        <dbReference type="ChEBI" id="CHEBI:58342"/>
        <dbReference type="ChEBI" id="CHEBI:64615"/>
        <dbReference type="EC" id="2.3.1.20"/>
    </reaction>
</comment>
<reference evidence="14" key="1">
    <citation type="submission" date="2023-07" db="EMBL/GenBank/DDBJ databases">
        <title>Conexibacter stalactiti sp. nov., isolated from stalactites in a lava cave and emended description of the genus Conexibacter.</title>
        <authorList>
            <person name="Lee S.D."/>
        </authorList>
    </citation>
    <scope>NUCLEOTIDE SEQUENCE [LARGE SCALE GENOMIC DNA]</scope>
    <source>
        <strain evidence="14">KCTC 39840</strain>
    </source>
</reference>
<evidence type="ECO:0000256" key="8">
    <source>
        <dbReference type="ARBA" id="ARBA00023098"/>
    </source>
</evidence>
<reference evidence="13 14" key="2">
    <citation type="submission" date="2023-10" db="EMBL/GenBank/DDBJ databases">
        <authorList>
            <person name="Han X.F."/>
        </authorList>
    </citation>
    <scope>NUCLEOTIDE SEQUENCE [LARGE SCALE GENOMIC DNA]</scope>
    <source>
        <strain evidence="13 14">KCTC 39840</strain>
    </source>
</reference>
<evidence type="ECO:0000256" key="6">
    <source>
        <dbReference type="ARBA" id="ARBA00022679"/>
    </source>
</evidence>
<evidence type="ECO:0000313" key="14">
    <source>
        <dbReference type="Proteomes" id="UP001284601"/>
    </source>
</evidence>
<dbReference type="RefSeq" id="WP_318601489.1">
    <property type="nucleotide sequence ID" value="NZ_JAWSTH010000210.1"/>
</dbReference>
<feature type="domain" description="O-acyltransferase WSD1-like N-terminal" evidence="12">
    <location>
        <begin position="15"/>
        <end position="161"/>
    </location>
</feature>
<keyword evidence="5" id="KW-0444">Lipid biosynthesis</keyword>
<comment type="caution">
    <text evidence="13">The sequence shown here is derived from an EMBL/GenBank/DDBJ whole genome shotgun (WGS) entry which is preliminary data.</text>
</comment>
<keyword evidence="6" id="KW-0808">Transferase</keyword>
<evidence type="ECO:0000256" key="9">
    <source>
        <dbReference type="ARBA" id="ARBA00023315"/>
    </source>
</evidence>
<evidence type="ECO:0000256" key="5">
    <source>
        <dbReference type="ARBA" id="ARBA00022516"/>
    </source>
</evidence>
<dbReference type="EMBL" id="JAWSTH010000210">
    <property type="protein sequence ID" value="MDW5598886.1"/>
    <property type="molecule type" value="Genomic_DNA"/>
</dbReference>
<feature type="non-terminal residue" evidence="13">
    <location>
        <position position="191"/>
    </location>
</feature>
<evidence type="ECO:0000256" key="2">
    <source>
        <dbReference type="ARBA" id="ARBA00005189"/>
    </source>
</evidence>
<dbReference type="PANTHER" id="PTHR31650">
    <property type="entry name" value="O-ACYLTRANSFERASE (WSD1-LIKE) FAMILY PROTEIN"/>
    <property type="match status" value="1"/>
</dbReference>
<evidence type="ECO:0000256" key="10">
    <source>
        <dbReference type="ARBA" id="ARBA00048109"/>
    </source>
</evidence>
<keyword evidence="8" id="KW-0443">Lipid metabolism</keyword>
<keyword evidence="14" id="KW-1185">Reference proteome</keyword>
<protein>
    <recommendedName>
        <fullName evidence="4">diacylglycerol O-acyltransferase</fullName>
        <ecNumber evidence="4">2.3.1.20</ecNumber>
    </recommendedName>
</protein>
<proteinExistence type="inferred from homology"/>
<comment type="pathway">
    <text evidence="2">Lipid metabolism.</text>
</comment>
<dbReference type="InterPro" id="IPR023213">
    <property type="entry name" value="CAT-like_dom_sf"/>
</dbReference>
<gene>
    <name evidence="13" type="ORF">R7226_31295</name>
</gene>
<evidence type="ECO:0000259" key="12">
    <source>
        <dbReference type="Pfam" id="PF03007"/>
    </source>
</evidence>
<accession>A0ABU4I044</accession>
<organism evidence="13 14">
    <name type="scientific">Conexibacter stalactiti</name>
    <dbReference type="NCBI Taxonomy" id="1940611"/>
    <lineage>
        <taxon>Bacteria</taxon>
        <taxon>Bacillati</taxon>
        <taxon>Actinomycetota</taxon>
        <taxon>Thermoleophilia</taxon>
        <taxon>Solirubrobacterales</taxon>
        <taxon>Conexibacteraceae</taxon>
        <taxon>Conexibacter</taxon>
    </lineage>
</organism>
<feature type="compositionally biased region" description="Low complexity" evidence="11">
    <location>
        <begin position="170"/>
        <end position="182"/>
    </location>
</feature>
<dbReference type="Pfam" id="PF03007">
    <property type="entry name" value="WS_DGAT_cat"/>
    <property type="match status" value="1"/>
</dbReference>
<sequence>MAASDPPQLPDALPLAPEDRAILALESATVAGHTCKVVRLAPGAPSLDALRTRIDARLAAAPLLTRRLGGPPEAPAWVADRSFDLARHVTAVSSPAPLDRDGVLDTVAALFAQRLPRDRPLWQIDVVPLRDGGALLVWRIHHALADGTTTMRYAQALLWDGGADAAADAAAPSRARRVAPAPRHAHGAPPA</sequence>
<name>A0ABU4I044_9ACTN</name>
<dbReference type="Proteomes" id="UP001284601">
    <property type="component" value="Unassembled WGS sequence"/>
</dbReference>
<dbReference type="EC" id="2.3.1.20" evidence="4"/>
<dbReference type="InterPro" id="IPR045034">
    <property type="entry name" value="O-acyltransferase_WSD1-like"/>
</dbReference>
<evidence type="ECO:0000256" key="4">
    <source>
        <dbReference type="ARBA" id="ARBA00013244"/>
    </source>
</evidence>